<keyword evidence="3" id="KW-1185">Reference proteome</keyword>
<dbReference type="EMBL" id="PYBV01000017">
    <property type="protein sequence ID" value="PYC69987.1"/>
    <property type="molecule type" value="Genomic_DNA"/>
</dbReference>
<dbReference type="Gene3D" id="3.30.70.360">
    <property type="match status" value="1"/>
</dbReference>
<dbReference type="Gene3D" id="3.40.630.10">
    <property type="entry name" value="Zn peptidases"/>
    <property type="match status" value="1"/>
</dbReference>
<feature type="compositionally biased region" description="Basic and acidic residues" evidence="1">
    <location>
        <begin position="49"/>
        <end position="62"/>
    </location>
</feature>
<dbReference type="Pfam" id="PF01546">
    <property type="entry name" value="Peptidase_M20"/>
    <property type="match status" value="1"/>
</dbReference>
<dbReference type="GO" id="GO:0016787">
    <property type="term" value="F:hydrolase activity"/>
    <property type="evidence" value="ECO:0007669"/>
    <property type="project" value="UniProtKB-KW"/>
</dbReference>
<evidence type="ECO:0000313" key="3">
    <source>
        <dbReference type="Proteomes" id="UP000248333"/>
    </source>
</evidence>
<proteinExistence type="predicted"/>
<dbReference type="PANTHER" id="PTHR11014:SF63">
    <property type="entry name" value="METALLOPEPTIDASE, PUTATIVE (AFU_ORTHOLOGUE AFUA_6G09600)-RELATED"/>
    <property type="match status" value="1"/>
</dbReference>
<dbReference type="InterPro" id="IPR002933">
    <property type="entry name" value="Peptidase_M20"/>
</dbReference>
<dbReference type="NCBIfam" id="TIGR01891">
    <property type="entry name" value="amidohydrolases"/>
    <property type="match status" value="1"/>
</dbReference>
<accession>A0A318NMQ7</accession>
<organism evidence="2 3">
    <name type="scientific">Micromonospora arborensis</name>
    <dbReference type="NCBI Taxonomy" id="2116518"/>
    <lineage>
        <taxon>Bacteria</taxon>
        <taxon>Bacillati</taxon>
        <taxon>Actinomycetota</taxon>
        <taxon>Actinomycetes</taxon>
        <taxon>Micromonosporales</taxon>
        <taxon>Micromonosporaceae</taxon>
        <taxon>Micromonospora</taxon>
    </lineage>
</organism>
<feature type="compositionally biased region" description="Low complexity" evidence="1">
    <location>
        <begin position="65"/>
        <end position="86"/>
    </location>
</feature>
<protein>
    <submittedName>
        <fullName evidence="2">Amidohydrolase</fullName>
    </submittedName>
</protein>
<name>A0A318NMQ7_9ACTN</name>
<gene>
    <name evidence="2" type="ORF">C7C45_15000</name>
</gene>
<feature type="compositionally biased region" description="Basic and acidic residues" evidence="1">
    <location>
        <begin position="21"/>
        <end position="37"/>
    </location>
</feature>
<dbReference type="SUPFAM" id="SSF53187">
    <property type="entry name" value="Zn-dependent exopeptidases"/>
    <property type="match status" value="1"/>
</dbReference>
<dbReference type="PANTHER" id="PTHR11014">
    <property type="entry name" value="PEPTIDASE M20 FAMILY MEMBER"/>
    <property type="match status" value="1"/>
</dbReference>
<dbReference type="OrthoDB" id="9777385at2"/>
<feature type="region of interest" description="Disordered" evidence="1">
    <location>
        <begin position="1"/>
        <end position="91"/>
    </location>
</feature>
<reference evidence="2 3" key="1">
    <citation type="submission" date="2018-03" db="EMBL/GenBank/DDBJ databases">
        <title>Bioinformatic expansion and discovery of thiopeptide antibiotics.</title>
        <authorList>
            <person name="Schwalen C.J."/>
            <person name="Hudson G.A."/>
            <person name="Mitchell D.A."/>
        </authorList>
    </citation>
    <scope>NUCLEOTIDE SEQUENCE [LARGE SCALE GENOMIC DNA]</scope>
    <source>
        <strain evidence="2 3">NRRL 8041</strain>
    </source>
</reference>
<dbReference type="AlphaFoldDB" id="A0A318NMQ7"/>
<comment type="caution">
    <text evidence="2">The sequence shown here is derived from an EMBL/GenBank/DDBJ whole genome shotgun (WGS) entry which is preliminary data.</text>
</comment>
<dbReference type="InterPro" id="IPR017439">
    <property type="entry name" value="Amidohydrolase"/>
</dbReference>
<dbReference type="Proteomes" id="UP000248333">
    <property type="component" value="Unassembled WGS sequence"/>
</dbReference>
<evidence type="ECO:0000256" key="1">
    <source>
        <dbReference type="SAM" id="MobiDB-lite"/>
    </source>
</evidence>
<keyword evidence="2" id="KW-0378">Hydrolase</keyword>
<sequence>MTASDRDLPAVPQISELSDQGIRDAARSDHYGKDVAQRHRQRSSLSAVPHDDPSISSDREIDVTSALTPPAGSPPASSWSAESAGARPLPQGAEEALVREAPDLIAVRRHLHAHPELSGQEFQTTALVVRRLTGLGLTPRLLPKGNGLYCDIVGAADGPMVAFRADLDALPLLDSKAVDYRSTVPGVCHACGHDVHTTVLLGLASVLVPLAKRGALAGRVRLIFQPAEETVPSGAPEVIAAGALDGVSSIYALHCAPQFPVGTVGVRPGPLTAASATLEVRVSGAGGHTARPHLTTHLVDILGRVIVDLPGVLTHRMDPRWPVSLVWGAVHAGEAFNTIPVEGTVRGTVRSLSREGWHEAGAIIAKVVPDLVAGSGADVEVRYVEGFPPVINDPGAAALIAAAAARALGVGQVVEAPVSMGSEDFSYYLERVPGAMIRLGVTAPGVTAPYDTHQSGFDVDERAIECGVRVLAHTALAALADTGAGEPGKGTQR</sequence>
<dbReference type="InterPro" id="IPR036264">
    <property type="entry name" value="Bact_exopeptidase_dim_dom"/>
</dbReference>
<dbReference type="SUPFAM" id="SSF55031">
    <property type="entry name" value="Bacterial exopeptidase dimerisation domain"/>
    <property type="match status" value="1"/>
</dbReference>
<evidence type="ECO:0000313" key="2">
    <source>
        <dbReference type="EMBL" id="PYC69987.1"/>
    </source>
</evidence>